<sequence>MNTLSSNPKKTMFYAAAQNMLNQHSSHSSVQNLQRSLFQLALVPPSINQKEQLNQSLNNYSDRVQQNLSLPKNNNIYLQDRDRSLSYKLNNSIELNKSFERLQNAYNIKAKFLTPNQNPNLILEKEIKKQELKAYLLKQIQEKQIQSQQEQERIKIEELKAEQLVKRQLEEIRVRQNSKFEIPPQPINQGTFCLIYYYIRKICNYQINTKMFLNHQYPHKKMAFFCKFITLNQTTIINKMISFKSQVAFKNNIKKMIRKSSQLLPQSNDQIQEHKINQINDRQLECNTIFIPANSKLDLYIDTQQQQSSQQEVSKSTHNFIQNNSFQQLQQQNISTISNPINNSQHYSSQNPNINSVINHSRLTISQLTSRERSISNEKQNEELLAKVDEIKDEIKGFTQKVKKSVQPNLQLKLPHRTTMLMQISSKNSNQVSKQEEPKSSQRN</sequence>
<evidence type="ECO:0000313" key="4">
    <source>
        <dbReference type="Proteomes" id="UP000692954"/>
    </source>
</evidence>
<feature type="compositionally biased region" description="Basic and acidic residues" evidence="2">
    <location>
        <begin position="434"/>
        <end position="444"/>
    </location>
</feature>
<dbReference type="AlphaFoldDB" id="A0A8S1QZ29"/>
<evidence type="ECO:0000256" key="2">
    <source>
        <dbReference type="SAM" id="MobiDB-lite"/>
    </source>
</evidence>
<organism evidence="3 4">
    <name type="scientific">Paramecium sonneborni</name>
    <dbReference type="NCBI Taxonomy" id="65129"/>
    <lineage>
        <taxon>Eukaryota</taxon>
        <taxon>Sar</taxon>
        <taxon>Alveolata</taxon>
        <taxon>Ciliophora</taxon>
        <taxon>Intramacronucleata</taxon>
        <taxon>Oligohymenophorea</taxon>
        <taxon>Peniculida</taxon>
        <taxon>Parameciidae</taxon>
        <taxon>Paramecium</taxon>
    </lineage>
</organism>
<reference evidence="3" key="1">
    <citation type="submission" date="2021-01" db="EMBL/GenBank/DDBJ databases">
        <authorList>
            <consortium name="Genoscope - CEA"/>
            <person name="William W."/>
        </authorList>
    </citation>
    <scope>NUCLEOTIDE SEQUENCE</scope>
</reference>
<gene>
    <name evidence="3" type="ORF">PSON_ATCC_30995.1.T1280130</name>
</gene>
<evidence type="ECO:0000256" key="1">
    <source>
        <dbReference type="SAM" id="Coils"/>
    </source>
</evidence>
<keyword evidence="4" id="KW-1185">Reference proteome</keyword>
<protein>
    <submittedName>
        <fullName evidence="3">Uncharacterized protein</fullName>
    </submittedName>
</protein>
<evidence type="ECO:0000313" key="3">
    <source>
        <dbReference type="EMBL" id="CAD8120878.1"/>
    </source>
</evidence>
<comment type="caution">
    <text evidence="3">The sequence shown here is derived from an EMBL/GenBank/DDBJ whole genome shotgun (WGS) entry which is preliminary data.</text>
</comment>
<dbReference type="EMBL" id="CAJJDN010000128">
    <property type="protein sequence ID" value="CAD8120878.1"/>
    <property type="molecule type" value="Genomic_DNA"/>
</dbReference>
<feature type="coiled-coil region" evidence="1">
    <location>
        <begin position="140"/>
        <end position="167"/>
    </location>
</feature>
<keyword evidence="1" id="KW-0175">Coiled coil</keyword>
<feature type="region of interest" description="Disordered" evidence="2">
    <location>
        <begin position="425"/>
        <end position="444"/>
    </location>
</feature>
<dbReference type="OrthoDB" id="309617at2759"/>
<accession>A0A8S1QZ29</accession>
<name>A0A8S1QZ29_9CILI</name>
<dbReference type="Proteomes" id="UP000692954">
    <property type="component" value="Unassembled WGS sequence"/>
</dbReference>
<proteinExistence type="predicted"/>